<keyword evidence="1" id="KW-0472">Membrane</keyword>
<keyword evidence="1" id="KW-1133">Transmembrane helix</keyword>
<proteinExistence type="predicted"/>
<dbReference type="RefSeq" id="WP_378936885.1">
    <property type="nucleotide sequence ID" value="NZ_JBHLVO010000021.1"/>
</dbReference>
<evidence type="ECO:0000256" key="1">
    <source>
        <dbReference type="SAM" id="Phobius"/>
    </source>
</evidence>
<keyword evidence="3" id="KW-1185">Reference proteome</keyword>
<gene>
    <name evidence="2" type="ORF">ACFFIX_19165</name>
</gene>
<dbReference type="Proteomes" id="UP001589854">
    <property type="component" value="Unassembled WGS sequence"/>
</dbReference>
<dbReference type="InterPro" id="IPR048147">
    <property type="entry name" value="CBO0543-like"/>
</dbReference>
<name>A0ABV6GJF0_9BACI</name>
<accession>A0ABV6GJF0</accession>
<feature type="transmembrane region" description="Helical" evidence="1">
    <location>
        <begin position="92"/>
        <end position="111"/>
    </location>
</feature>
<reference evidence="2 3" key="1">
    <citation type="submission" date="2024-09" db="EMBL/GenBank/DDBJ databases">
        <authorList>
            <person name="Sun Q."/>
            <person name="Mori K."/>
        </authorList>
    </citation>
    <scope>NUCLEOTIDE SEQUENCE [LARGE SCALE GENOMIC DNA]</scope>
    <source>
        <strain evidence="2 3">CCM 7228</strain>
    </source>
</reference>
<dbReference type="EMBL" id="JBHLVO010000021">
    <property type="protein sequence ID" value="MFC0273516.1"/>
    <property type="molecule type" value="Genomic_DNA"/>
</dbReference>
<comment type="caution">
    <text evidence="2">The sequence shown here is derived from an EMBL/GenBank/DDBJ whole genome shotgun (WGS) entry which is preliminary data.</text>
</comment>
<dbReference type="NCBIfam" id="NF041644">
    <property type="entry name" value="CBO0543_fam"/>
    <property type="match status" value="1"/>
</dbReference>
<evidence type="ECO:0000313" key="3">
    <source>
        <dbReference type="Proteomes" id="UP001589854"/>
    </source>
</evidence>
<feature type="transmembrane region" description="Helical" evidence="1">
    <location>
        <begin position="131"/>
        <end position="151"/>
    </location>
</feature>
<protein>
    <submittedName>
        <fullName evidence="2">CBO0543 family protein</fullName>
    </submittedName>
</protein>
<feature type="transmembrane region" description="Helical" evidence="1">
    <location>
        <begin position="63"/>
        <end position="86"/>
    </location>
</feature>
<keyword evidence="1" id="KW-0812">Transmembrane</keyword>
<evidence type="ECO:0000313" key="2">
    <source>
        <dbReference type="EMBL" id="MFC0273516.1"/>
    </source>
</evidence>
<feature type="transmembrane region" description="Helical" evidence="1">
    <location>
        <begin position="9"/>
        <end position="26"/>
    </location>
</feature>
<organism evidence="2 3">
    <name type="scientific">Metabacillus herbersteinensis</name>
    <dbReference type="NCBI Taxonomy" id="283816"/>
    <lineage>
        <taxon>Bacteria</taxon>
        <taxon>Bacillati</taxon>
        <taxon>Bacillota</taxon>
        <taxon>Bacilli</taxon>
        <taxon>Bacillales</taxon>
        <taxon>Bacillaceae</taxon>
        <taxon>Metabacillus</taxon>
    </lineage>
</organism>
<sequence>MRNQLEKTILRFLLVFGIVTFFNLIRKPPVKDWLIIFLIKGYISSILDKLLVRKGYIDYPVKLFKSFDISFIFDYLLFPVTCVYFNQFTKASTLPGIIAKLFAFSIPMAIIEHILEKKTKLISFKKGWNTYRSFITVNITFILVRILIGVIRKADNTPVPENR</sequence>